<evidence type="ECO:0000313" key="2">
    <source>
        <dbReference type="Proteomes" id="UP000324222"/>
    </source>
</evidence>
<comment type="caution">
    <text evidence="1">The sequence shown here is derived from an EMBL/GenBank/DDBJ whole genome shotgun (WGS) entry which is preliminary data.</text>
</comment>
<accession>A0A5B7FT63</accession>
<keyword evidence="2" id="KW-1185">Reference proteome</keyword>
<name>A0A5B7FT63_PORTR</name>
<dbReference type="Proteomes" id="UP000324222">
    <property type="component" value="Unassembled WGS sequence"/>
</dbReference>
<protein>
    <submittedName>
        <fullName evidence="1">Uncharacterized protein</fullName>
    </submittedName>
</protein>
<gene>
    <name evidence="1" type="ORF">E2C01_042252</name>
</gene>
<dbReference type="AlphaFoldDB" id="A0A5B7FT63"/>
<reference evidence="1 2" key="1">
    <citation type="submission" date="2019-05" db="EMBL/GenBank/DDBJ databases">
        <title>Another draft genome of Portunus trituberculatus and its Hox gene families provides insights of decapod evolution.</title>
        <authorList>
            <person name="Jeong J.-H."/>
            <person name="Song I."/>
            <person name="Kim S."/>
            <person name="Choi T."/>
            <person name="Kim D."/>
            <person name="Ryu S."/>
            <person name="Kim W."/>
        </authorList>
    </citation>
    <scope>NUCLEOTIDE SEQUENCE [LARGE SCALE GENOMIC DNA]</scope>
    <source>
        <tissue evidence="1">Muscle</tissue>
    </source>
</reference>
<organism evidence="1 2">
    <name type="scientific">Portunus trituberculatus</name>
    <name type="common">Swimming crab</name>
    <name type="synonym">Neptunus trituberculatus</name>
    <dbReference type="NCBI Taxonomy" id="210409"/>
    <lineage>
        <taxon>Eukaryota</taxon>
        <taxon>Metazoa</taxon>
        <taxon>Ecdysozoa</taxon>
        <taxon>Arthropoda</taxon>
        <taxon>Crustacea</taxon>
        <taxon>Multicrustacea</taxon>
        <taxon>Malacostraca</taxon>
        <taxon>Eumalacostraca</taxon>
        <taxon>Eucarida</taxon>
        <taxon>Decapoda</taxon>
        <taxon>Pleocyemata</taxon>
        <taxon>Brachyura</taxon>
        <taxon>Eubrachyura</taxon>
        <taxon>Portunoidea</taxon>
        <taxon>Portunidae</taxon>
        <taxon>Portuninae</taxon>
        <taxon>Portunus</taxon>
    </lineage>
</organism>
<proteinExistence type="predicted"/>
<dbReference type="EMBL" id="VSRR010008305">
    <property type="protein sequence ID" value="MPC48479.1"/>
    <property type="molecule type" value="Genomic_DNA"/>
</dbReference>
<sequence>MGHGDTVTNNIKIKVNGNSIGVLVQEISITSLPRLPSPLALPLPEQSLVEHAALYWSERLGHAKPRLLVTLPILPPTGPRASLPVMIEAQRPAVVVWQWQHPRNGSGSGLFHVPEYFDAMCSVA</sequence>
<evidence type="ECO:0000313" key="1">
    <source>
        <dbReference type="EMBL" id="MPC48479.1"/>
    </source>
</evidence>